<comment type="subcellular location">
    <subcellularLocation>
        <location evidence="3">Cytoplasm</location>
    </subcellularLocation>
</comment>
<comment type="catalytic activity">
    <reaction evidence="3">
        <text>L-arginine + H2O = L-citrulline + NH4(+)</text>
        <dbReference type="Rhea" id="RHEA:19597"/>
        <dbReference type="ChEBI" id="CHEBI:15377"/>
        <dbReference type="ChEBI" id="CHEBI:28938"/>
        <dbReference type="ChEBI" id="CHEBI:32682"/>
        <dbReference type="ChEBI" id="CHEBI:57743"/>
        <dbReference type="EC" id="3.5.3.6"/>
    </reaction>
</comment>
<dbReference type="GO" id="GO:0016990">
    <property type="term" value="F:arginine deiminase activity"/>
    <property type="evidence" value="ECO:0007669"/>
    <property type="project" value="UniProtKB-EC"/>
</dbReference>
<comment type="similarity">
    <text evidence="1 3">Belongs to the arginine deiminase family.</text>
</comment>
<dbReference type="PANTHER" id="PTHR47271:SF2">
    <property type="entry name" value="ARGININE DEIMINASE"/>
    <property type="match status" value="1"/>
</dbReference>
<reference evidence="5" key="1">
    <citation type="journal article" date="2019" name="Int. J. Syst. Evol. Microbiol.">
        <title>The Global Catalogue of Microorganisms (GCM) 10K type strain sequencing project: providing services to taxonomists for standard genome sequencing and annotation.</title>
        <authorList>
            <consortium name="The Broad Institute Genomics Platform"/>
            <consortium name="The Broad Institute Genome Sequencing Center for Infectious Disease"/>
            <person name="Wu L."/>
            <person name="Ma J."/>
        </authorList>
    </citation>
    <scope>NUCLEOTIDE SEQUENCE [LARGE SCALE GENOMIC DNA]</scope>
    <source>
        <strain evidence="5">KLKA75</strain>
    </source>
</reference>
<dbReference type="PRINTS" id="PR01466">
    <property type="entry name" value="ARGDEIMINASE"/>
</dbReference>
<sequence>MTQTTNGHRVTSEVGRLRTVLLHRPGAELKRLTPRNSAKLLFDAIPWVGRAQEEHDAFAQALRDRDVEVLYVSELLQDALEFEAARDEAIAQVIDDHRWGDQLRRVVEGHLRDLHPEDLAHTLVAGLAHEELKSAHGLVYRLMDELDFIIDPLPGLLFTRDSSAWVGDRVALTSFAMPARRNESALTGLIYRHHPRFAGVEPVYDPSMEHVEGGDIMLLSPGVVAVGTGERTTPAGVERLARQLFAAGLAHTVLAVPIAQERATMHLDTVCTMVDVDTVVMYPPVAYSLEAFTVTASNGDLRVSGPRLFLDAAAEAMGLDRLKVIDTGLDPVTAEREQWDDGNNTLAVAPRVCVAYERNVETNSQLEAAGIEVIRITGSELGTGRGGPRCMSCPILRDAPAA</sequence>
<gene>
    <name evidence="3" type="primary">arcA</name>
    <name evidence="4" type="ORF">ACFPCY_14675</name>
</gene>
<keyword evidence="2 3" id="KW-0378">Hydrolase</keyword>
<keyword evidence="3" id="KW-0963">Cytoplasm</keyword>
<dbReference type="SUPFAM" id="SSF55909">
    <property type="entry name" value="Pentein"/>
    <property type="match status" value="1"/>
</dbReference>
<evidence type="ECO:0000256" key="3">
    <source>
        <dbReference type="HAMAP-Rule" id="MF_00242"/>
    </source>
</evidence>
<keyword evidence="5" id="KW-1185">Reference proteome</keyword>
<protein>
    <recommendedName>
        <fullName evidence="3">Arginine deiminase</fullName>
        <shortName evidence="3">ADI</shortName>
        <ecNumber evidence="3">3.5.3.6</ecNumber>
    </recommendedName>
    <alternativeName>
        <fullName evidence="3">Arginine dihydrolase</fullName>
        <shortName evidence="3">AD</shortName>
    </alternativeName>
</protein>
<dbReference type="PANTHER" id="PTHR47271">
    <property type="entry name" value="ARGININE DEIMINASE"/>
    <property type="match status" value="1"/>
</dbReference>
<dbReference type="Proteomes" id="UP001595872">
    <property type="component" value="Unassembled WGS sequence"/>
</dbReference>
<feature type="active site" description="Amidino-cysteine intermediate" evidence="3">
    <location>
        <position position="390"/>
    </location>
</feature>
<dbReference type="Gene3D" id="1.10.3930.10">
    <property type="entry name" value="Arginine deiminase"/>
    <property type="match status" value="1"/>
</dbReference>
<dbReference type="EC" id="3.5.3.6" evidence="3"/>
<evidence type="ECO:0000313" key="4">
    <source>
        <dbReference type="EMBL" id="MFC4908570.1"/>
    </source>
</evidence>
<accession>A0ABV9TWP1</accession>
<dbReference type="InterPro" id="IPR003876">
    <property type="entry name" value="Arg_deiminase"/>
</dbReference>
<dbReference type="NCBIfam" id="NF002381">
    <property type="entry name" value="PRK01388.1"/>
    <property type="match status" value="1"/>
</dbReference>
<keyword evidence="3" id="KW-0056">Arginine metabolism</keyword>
<dbReference type="RefSeq" id="WP_378255349.1">
    <property type="nucleotide sequence ID" value="NZ_JBHSIT010000004.1"/>
</dbReference>
<dbReference type="EMBL" id="JBHSIT010000004">
    <property type="protein sequence ID" value="MFC4908570.1"/>
    <property type="molecule type" value="Genomic_DNA"/>
</dbReference>
<evidence type="ECO:0000256" key="2">
    <source>
        <dbReference type="ARBA" id="ARBA00022801"/>
    </source>
</evidence>
<proteinExistence type="inferred from homology"/>
<dbReference type="PIRSF" id="PIRSF006356">
    <property type="entry name" value="Arg_deiminase"/>
    <property type="match status" value="1"/>
</dbReference>
<dbReference type="Gene3D" id="3.75.10.10">
    <property type="entry name" value="L-arginine/glycine Amidinotransferase, Chain A"/>
    <property type="match status" value="1"/>
</dbReference>
<comment type="pathway">
    <text evidence="3">Amino-acid degradation; L-arginine degradation via ADI pathway; carbamoyl phosphate from L-arginine: step 1/2.</text>
</comment>
<dbReference type="Pfam" id="PF02274">
    <property type="entry name" value="ADI"/>
    <property type="match status" value="1"/>
</dbReference>
<comment type="caution">
    <text evidence="4">The sequence shown here is derived from an EMBL/GenBank/DDBJ whole genome shotgun (WGS) entry which is preliminary data.</text>
</comment>
<dbReference type="HAMAP" id="MF_00242">
    <property type="entry name" value="Arg_deiminase"/>
    <property type="match status" value="1"/>
</dbReference>
<name>A0ABV9TWP1_9ACTN</name>
<organism evidence="4 5">
    <name type="scientific">Actinomadura gamaensis</name>
    <dbReference type="NCBI Taxonomy" id="1763541"/>
    <lineage>
        <taxon>Bacteria</taxon>
        <taxon>Bacillati</taxon>
        <taxon>Actinomycetota</taxon>
        <taxon>Actinomycetes</taxon>
        <taxon>Streptosporangiales</taxon>
        <taxon>Thermomonosporaceae</taxon>
        <taxon>Actinomadura</taxon>
    </lineage>
</organism>
<evidence type="ECO:0000256" key="1">
    <source>
        <dbReference type="ARBA" id="ARBA00010206"/>
    </source>
</evidence>
<evidence type="ECO:0000313" key="5">
    <source>
        <dbReference type="Proteomes" id="UP001595872"/>
    </source>
</evidence>